<sequence length="148" mass="16244">MKPPAWRLDRAAYPHAAHIQTRYHDEDGLGHVNNIAVAAYYDEARSRFTRQVFEMVGKGHWSRIVTADSRVTYLGEVFHPDDIEVRTGILRLGTASYDIGQAMFQKGRCVGVCATTFVQADADGARPLGEALRAALEAMAVREPAGAA</sequence>
<dbReference type="Pfam" id="PF13279">
    <property type="entry name" value="4HBT_2"/>
    <property type="match status" value="1"/>
</dbReference>
<dbReference type="EMBL" id="CP024201">
    <property type="protein sequence ID" value="ATQ44033.1"/>
    <property type="molecule type" value="Genomic_DNA"/>
</dbReference>
<dbReference type="Gene3D" id="3.10.129.10">
    <property type="entry name" value="Hotdog Thioesterase"/>
    <property type="match status" value="1"/>
</dbReference>
<dbReference type="SUPFAM" id="SSF54637">
    <property type="entry name" value="Thioesterase/thiol ester dehydrase-isomerase"/>
    <property type="match status" value="1"/>
</dbReference>
<evidence type="ECO:0000313" key="1">
    <source>
        <dbReference type="EMBL" id="ATQ44033.1"/>
    </source>
</evidence>
<accession>A0A2D2B1C0</accession>
<gene>
    <name evidence="1" type="ORF">CSW64_17375</name>
</gene>
<keyword evidence="2" id="KW-1185">Reference proteome</keyword>
<dbReference type="Proteomes" id="UP000228945">
    <property type="component" value="Chromosome"/>
</dbReference>
<dbReference type="RefSeq" id="WP_099623281.1">
    <property type="nucleotide sequence ID" value="NZ_CP024201.1"/>
</dbReference>
<dbReference type="OrthoDB" id="9799036at2"/>
<dbReference type="KEGG" id="cmb:CSW64_17375"/>
<protein>
    <submittedName>
        <fullName evidence="1">Thioesterase</fullName>
    </submittedName>
</protein>
<dbReference type="InterPro" id="IPR029069">
    <property type="entry name" value="HotDog_dom_sf"/>
</dbReference>
<evidence type="ECO:0000313" key="2">
    <source>
        <dbReference type="Proteomes" id="UP000228945"/>
    </source>
</evidence>
<organism evidence="1 2">
    <name type="scientific">Caulobacter mirabilis</name>
    <dbReference type="NCBI Taxonomy" id="69666"/>
    <lineage>
        <taxon>Bacteria</taxon>
        <taxon>Pseudomonadati</taxon>
        <taxon>Pseudomonadota</taxon>
        <taxon>Alphaproteobacteria</taxon>
        <taxon>Caulobacterales</taxon>
        <taxon>Caulobacteraceae</taxon>
        <taxon>Caulobacter</taxon>
    </lineage>
</organism>
<proteinExistence type="predicted"/>
<name>A0A2D2B1C0_9CAUL</name>
<reference evidence="1 2" key="1">
    <citation type="submission" date="2017-10" db="EMBL/GenBank/DDBJ databases">
        <title>Genome sequence of Caulobacter mirabilis FWC38.</title>
        <authorList>
            <person name="Fiebig A."/>
            <person name="Crosson S."/>
        </authorList>
    </citation>
    <scope>NUCLEOTIDE SEQUENCE [LARGE SCALE GENOMIC DNA]</scope>
    <source>
        <strain evidence="1 2">FWC 38</strain>
    </source>
</reference>
<dbReference type="AlphaFoldDB" id="A0A2D2B1C0"/>
<dbReference type="CDD" id="cd00586">
    <property type="entry name" value="4HBT"/>
    <property type="match status" value="1"/>
</dbReference>